<sequence length="74" mass="8016">MRLVTPASVGASWMLELTDSTGVATEAVWIVDDLPRQTIPREGSWGLFRLACYDMGLALTANFVTALLATLAPY</sequence>
<dbReference type="Proteomes" id="UP000683442">
    <property type="component" value="Chromosome"/>
</dbReference>
<organism evidence="1 2">
    <name type="scientific">Marinobacter adhaerens</name>
    <dbReference type="NCBI Taxonomy" id="1033846"/>
    <lineage>
        <taxon>Bacteria</taxon>
        <taxon>Pseudomonadati</taxon>
        <taxon>Pseudomonadota</taxon>
        <taxon>Gammaproteobacteria</taxon>
        <taxon>Pseudomonadales</taxon>
        <taxon>Marinobacteraceae</taxon>
        <taxon>Marinobacter</taxon>
    </lineage>
</organism>
<keyword evidence="2" id="KW-1185">Reference proteome</keyword>
<evidence type="ECO:0000313" key="2">
    <source>
        <dbReference type="Proteomes" id="UP000683442"/>
    </source>
</evidence>
<evidence type="ECO:0000313" key="1">
    <source>
        <dbReference type="EMBL" id="QWV13889.1"/>
    </source>
</evidence>
<dbReference type="EMBL" id="CP076686">
    <property type="protein sequence ID" value="QWV13889.1"/>
    <property type="molecule type" value="Genomic_DNA"/>
</dbReference>
<accession>A0ABX8IKZ6</accession>
<gene>
    <name evidence="1" type="ORF">KQ249_04505</name>
</gene>
<reference evidence="1 2" key="1">
    <citation type="submission" date="2021-06" db="EMBL/GenBank/DDBJ databases">
        <title>Microbial metabolic specificity influences pelagic lipid remineralization.</title>
        <authorList>
            <person name="Behrendt L."/>
            <person name="Hunter J.E."/>
            <person name="Alcolombri U."/>
            <person name="Smriga S."/>
            <person name="Mincer T."/>
            <person name="Lowenstein D.P."/>
            <person name="Peaudecerf F.J."/>
            <person name="Fernandez V.I."/>
            <person name="Fredricks H."/>
            <person name="Almblad H."/>
            <person name="Harrison J.J."/>
            <person name="Stocker R."/>
            <person name="Van Mooy B.A.S."/>
        </authorList>
    </citation>
    <scope>NUCLEOTIDE SEQUENCE [LARGE SCALE GENOMIC DNA]</scope>
    <source>
        <strain evidence="1 2">HP15-B</strain>
    </source>
</reference>
<proteinExistence type="predicted"/>
<dbReference type="GeneID" id="78558680"/>
<dbReference type="RefSeq" id="WP_216688059.1">
    <property type="nucleotide sequence ID" value="NZ_CP076686.1"/>
</dbReference>
<protein>
    <submittedName>
        <fullName evidence="1">Uncharacterized protein</fullName>
    </submittedName>
</protein>
<name>A0ABX8IKZ6_9GAMM</name>